<gene>
    <name evidence="2" type="ORF">ACFQ2X_05050</name>
</gene>
<dbReference type="Proteomes" id="UP001597264">
    <property type="component" value="Unassembled WGS sequence"/>
</dbReference>
<name>A0ABW3U997_9GAMM</name>
<protein>
    <recommendedName>
        <fullName evidence="4">Fimbrial protein</fullName>
    </recommendedName>
</protein>
<evidence type="ECO:0000313" key="2">
    <source>
        <dbReference type="EMBL" id="MFD1215959.1"/>
    </source>
</evidence>
<evidence type="ECO:0000313" key="3">
    <source>
        <dbReference type="Proteomes" id="UP001597264"/>
    </source>
</evidence>
<organism evidence="2 3">
    <name type="scientific">Microbulbifer celer</name>
    <dbReference type="NCBI Taxonomy" id="435905"/>
    <lineage>
        <taxon>Bacteria</taxon>
        <taxon>Pseudomonadati</taxon>
        <taxon>Pseudomonadota</taxon>
        <taxon>Gammaproteobacteria</taxon>
        <taxon>Cellvibrionales</taxon>
        <taxon>Microbulbiferaceae</taxon>
        <taxon>Microbulbifer</taxon>
    </lineage>
</organism>
<proteinExistence type="predicted"/>
<evidence type="ECO:0008006" key="4">
    <source>
        <dbReference type="Google" id="ProtNLM"/>
    </source>
</evidence>
<dbReference type="RefSeq" id="WP_230436202.1">
    <property type="nucleotide sequence ID" value="NZ_CP087715.1"/>
</dbReference>
<comment type="caution">
    <text evidence="2">The sequence shown here is derived from an EMBL/GenBank/DDBJ whole genome shotgun (WGS) entry which is preliminary data.</text>
</comment>
<feature type="chain" id="PRO_5047147873" description="Fimbrial protein" evidence="1">
    <location>
        <begin position="25"/>
        <end position="169"/>
    </location>
</feature>
<keyword evidence="1" id="KW-0732">Signal</keyword>
<feature type="signal peptide" evidence="1">
    <location>
        <begin position="1"/>
        <end position="24"/>
    </location>
</feature>
<dbReference type="EMBL" id="JBHTLR010000005">
    <property type="protein sequence ID" value="MFD1215959.1"/>
    <property type="molecule type" value="Genomic_DNA"/>
</dbReference>
<sequence>MKTSKLIKAFAFLFSALPLSQAFAVGELTCTASADISFSPGLRLFTQQTDINFDVNYSGCTSLTGSTITGGSRSGSFTGDRSCLALPASGSATIEVYWDNGQTSVVDATTQSTDAAGQTVHILTGPIISGPFAGLTYNEELVQASLDLLSCLVAPGVQSQTGIGVVTIL</sequence>
<evidence type="ECO:0000256" key="1">
    <source>
        <dbReference type="SAM" id="SignalP"/>
    </source>
</evidence>
<keyword evidence="3" id="KW-1185">Reference proteome</keyword>
<reference evidence="3" key="1">
    <citation type="journal article" date="2019" name="Int. J. Syst. Evol. Microbiol.">
        <title>The Global Catalogue of Microorganisms (GCM) 10K type strain sequencing project: providing services to taxonomists for standard genome sequencing and annotation.</title>
        <authorList>
            <consortium name="The Broad Institute Genomics Platform"/>
            <consortium name="The Broad Institute Genome Sequencing Center for Infectious Disease"/>
            <person name="Wu L."/>
            <person name="Ma J."/>
        </authorList>
    </citation>
    <scope>NUCLEOTIDE SEQUENCE [LARGE SCALE GENOMIC DNA]</scope>
    <source>
        <strain evidence="3">CCUG 54356</strain>
    </source>
</reference>
<accession>A0ABW3U997</accession>